<dbReference type="Proteomes" id="UP000234881">
    <property type="component" value="Unassembled WGS sequence"/>
</dbReference>
<evidence type="ECO:0000313" key="2">
    <source>
        <dbReference type="Proteomes" id="UP000234881"/>
    </source>
</evidence>
<sequence>MALDTAKAQEALVIKLTDAAICDGRVYDFLPESSSSQKGAVGQVYPFCVLDDLRIEEDDVGRAQRDLLYQVVQVWTKAGGKAEAQQISDAIKALLHRLTLAVSDGQSLRIVWENTQVFNDADGRAYRGAMRFRIHHEEDC</sequence>
<dbReference type="OrthoDB" id="8445652at2"/>
<dbReference type="Pfam" id="PF11367">
    <property type="entry name" value="Tail_completion_gp17"/>
    <property type="match status" value="1"/>
</dbReference>
<organism evidence="1 2">
    <name type="scientific">Cohaesibacter celericrescens</name>
    <dbReference type="NCBI Taxonomy" id="2067669"/>
    <lineage>
        <taxon>Bacteria</taxon>
        <taxon>Pseudomonadati</taxon>
        <taxon>Pseudomonadota</taxon>
        <taxon>Alphaproteobacteria</taxon>
        <taxon>Hyphomicrobiales</taxon>
        <taxon>Cohaesibacteraceae</taxon>
    </lineage>
</organism>
<accession>A0A2N5XQQ7</accession>
<dbReference type="Gene3D" id="3.30.2000.30">
    <property type="match status" value="1"/>
</dbReference>
<evidence type="ECO:0008006" key="3">
    <source>
        <dbReference type="Google" id="ProtNLM"/>
    </source>
</evidence>
<dbReference type="InterPro" id="IPR021508">
    <property type="entry name" value="Gp17-like"/>
</dbReference>
<dbReference type="AlphaFoldDB" id="A0A2N5XQQ7"/>
<proteinExistence type="predicted"/>
<reference evidence="1 2" key="1">
    <citation type="submission" date="2018-01" db="EMBL/GenBank/DDBJ databases">
        <title>The draft genome sequence of Cohaesibacter sp. H1304.</title>
        <authorList>
            <person name="Wang N.-N."/>
            <person name="Du Z.-J."/>
        </authorList>
    </citation>
    <scope>NUCLEOTIDE SEQUENCE [LARGE SCALE GENOMIC DNA]</scope>
    <source>
        <strain evidence="1 2">H1304</strain>
    </source>
</reference>
<gene>
    <name evidence="1" type="ORF">C0081_12140</name>
</gene>
<comment type="caution">
    <text evidence="1">The sequence shown here is derived from an EMBL/GenBank/DDBJ whole genome shotgun (WGS) entry which is preliminary data.</text>
</comment>
<dbReference type="EMBL" id="PKUQ01000022">
    <property type="protein sequence ID" value="PLW76805.1"/>
    <property type="molecule type" value="Genomic_DNA"/>
</dbReference>
<keyword evidence="2" id="KW-1185">Reference proteome</keyword>
<protein>
    <recommendedName>
        <fullName evidence="3">DUF3168 domain-containing protein</fullName>
    </recommendedName>
</protein>
<evidence type="ECO:0000313" key="1">
    <source>
        <dbReference type="EMBL" id="PLW76805.1"/>
    </source>
</evidence>
<name>A0A2N5XQQ7_9HYPH</name>
<dbReference type="RefSeq" id="WP_101534093.1">
    <property type="nucleotide sequence ID" value="NZ_PKUQ01000022.1"/>
</dbReference>
<dbReference type="InterPro" id="IPR053745">
    <property type="entry name" value="Viral_Tail_Comp_sf"/>
</dbReference>